<keyword evidence="2" id="KW-0285">Flavoprotein</keyword>
<dbReference type="InterPro" id="IPR000172">
    <property type="entry name" value="GMC_OxRdtase_N"/>
</dbReference>
<dbReference type="EMBL" id="AP012337">
    <property type="protein sequence ID" value="BAM00235.1"/>
    <property type="molecule type" value="Genomic_DNA"/>
</dbReference>
<evidence type="ECO:0000259" key="5">
    <source>
        <dbReference type="Pfam" id="PF00732"/>
    </source>
</evidence>
<comment type="similarity">
    <text evidence="1">Belongs to the GMC oxidoreductase family.</text>
</comment>
<gene>
    <name evidence="7" type="ordered locus">CLDAP_21950</name>
</gene>
<evidence type="ECO:0000256" key="1">
    <source>
        <dbReference type="ARBA" id="ARBA00010790"/>
    </source>
</evidence>
<keyword evidence="4" id="KW-0560">Oxidoreductase</keyword>
<evidence type="ECO:0000256" key="2">
    <source>
        <dbReference type="ARBA" id="ARBA00022630"/>
    </source>
</evidence>
<dbReference type="InterPro" id="IPR007867">
    <property type="entry name" value="GMC_OxRtase_C"/>
</dbReference>
<dbReference type="PATRIC" id="fig|926550.5.peg.2419"/>
<dbReference type="OrthoDB" id="9787779at2"/>
<dbReference type="KEGG" id="cap:CLDAP_21950"/>
<dbReference type="Pfam" id="PF05199">
    <property type="entry name" value="GMC_oxred_C"/>
    <property type="match status" value="1"/>
</dbReference>
<dbReference type="Pfam" id="PF00732">
    <property type="entry name" value="GMC_oxred_N"/>
    <property type="match status" value="1"/>
</dbReference>
<keyword evidence="8" id="KW-1185">Reference proteome</keyword>
<dbReference type="PANTHER" id="PTHR46056:SF12">
    <property type="entry name" value="LONG-CHAIN-ALCOHOL OXIDASE"/>
    <property type="match status" value="1"/>
</dbReference>
<dbReference type="Proteomes" id="UP000007880">
    <property type="component" value="Chromosome"/>
</dbReference>
<dbReference type="RefSeq" id="WP_014433469.1">
    <property type="nucleotide sequence ID" value="NC_017079.1"/>
</dbReference>
<evidence type="ECO:0000259" key="6">
    <source>
        <dbReference type="Pfam" id="PF05199"/>
    </source>
</evidence>
<dbReference type="STRING" id="926550.CLDAP_21950"/>
<evidence type="ECO:0000256" key="3">
    <source>
        <dbReference type="ARBA" id="ARBA00022827"/>
    </source>
</evidence>
<dbReference type="PANTHER" id="PTHR46056">
    <property type="entry name" value="LONG-CHAIN-ALCOHOL OXIDASE"/>
    <property type="match status" value="1"/>
</dbReference>
<name>I0I4P7_CALAS</name>
<dbReference type="GO" id="GO:0050660">
    <property type="term" value="F:flavin adenine dinucleotide binding"/>
    <property type="evidence" value="ECO:0007669"/>
    <property type="project" value="InterPro"/>
</dbReference>
<feature type="domain" description="Glucose-methanol-choline oxidoreductase N-terminal" evidence="5">
    <location>
        <begin position="196"/>
        <end position="299"/>
    </location>
</feature>
<dbReference type="InterPro" id="IPR036188">
    <property type="entry name" value="FAD/NAD-bd_sf"/>
</dbReference>
<dbReference type="Gene3D" id="3.50.50.60">
    <property type="entry name" value="FAD/NAD(P)-binding domain"/>
    <property type="match status" value="2"/>
</dbReference>
<dbReference type="SUPFAM" id="SSF51905">
    <property type="entry name" value="FAD/NAD(P)-binding domain"/>
    <property type="match status" value="1"/>
</dbReference>
<evidence type="ECO:0000313" key="8">
    <source>
        <dbReference type="Proteomes" id="UP000007880"/>
    </source>
</evidence>
<dbReference type="HOGENOM" id="CLU_008878_4_2_0"/>
<dbReference type="AlphaFoldDB" id="I0I4P7"/>
<dbReference type="GO" id="GO:0016614">
    <property type="term" value="F:oxidoreductase activity, acting on CH-OH group of donors"/>
    <property type="evidence" value="ECO:0007669"/>
    <property type="project" value="InterPro"/>
</dbReference>
<feature type="domain" description="Glucose-methanol-choline oxidoreductase C-terminal" evidence="6">
    <location>
        <begin position="399"/>
        <end position="490"/>
    </location>
</feature>
<proteinExistence type="inferred from homology"/>
<evidence type="ECO:0000256" key="4">
    <source>
        <dbReference type="ARBA" id="ARBA00023002"/>
    </source>
</evidence>
<evidence type="ECO:0000313" key="7">
    <source>
        <dbReference type="EMBL" id="BAM00235.1"/>
    </source>
</evidence>
<reference evidence="7 8" key="1">
    <citation type="submission" date="2012-02" db="EMBL/GenBank/DDBJ databases">
        <title>Complete genome sequence of Caldilinea aerophila DSM 14535 (= NBRC 102666).</title>
        <authorList>
            <person name="Oguchi A."/>
            <person name="Hosoyama A."/>
            <person name="Sekine M."/>
            <person name="Fukai R."/>
            <person name="Kato Y."/>
            <person name="Nakamura S."/>
            <person name="Hanada S."/>
            <person name="Yamazaki S."/>
            <person name="Fujita N."/>
        </authorList>
    </citation>
    <scope>NUCLEOTIDE SEQUENCE [LARGE SCALE GENOMIC DNA]</scope>
    <source>
        <strain evidence="8">DSM 14535 / JCM 11387 / NBRC 104270 / STL-6-O1</strain>
    </source>
</reference>
<organism evidence="7 8">
    <name type="scientific">Caldilinea aerophila (strain DSM 14535 / JCM 11387 / NBRC 104270 / STL-6-O1)</name>
    <dbReference type="NCBI Taxonomy" id="926550"/>
    <lineage>
        <taxon>Bacteria</taxon>
        <taxon>Bacillati</taxon>
        <taxon>Chloroflexota</taxon>
        <taxon>Caldilineae</taxon>
        <taxon>Caldilineales</taxon>
        <taxon>Caldilineaceae</taxon>
        <taxon>Caldilinea</taxon>
    </lineage>
</organism>
<sequence>MTEQFDLVIIGTGAGGGTLAYALRNSGLRILLVERGDFLPQEPQNWQPMEVFDRRRYKPDETWYGADGKPFYPGVHYFVGGNTKVYGAALPRFRREDFGAIEHEGGTSPAWPISYEELEPYYARAEAIYLVHGAPGEDPTEPPRSGPFPYPPVSHEPYIDELCDRLRSQGLHPFHLPMAIDLREGGRCIRCKTCDGFPCQVLAKGESDVCCVRPALHSPTLTLWTRTLARRLQTDATGRRVIAVELERNRQKEIVYADRFVVACGAVNSALLLLRSANDKHPNGLANSSGLLGRNYMVHNNTALMAVDPRRRNPTVFQKTMAVNDFYFRGPNFPYPMGNIQLLGKLQAGMLTAAQPLVPKPILQAMADRSVDWWVMSEDLPDPNNRVELRSDGKVVIHWKPNNLVAHRKLVEAAKAMMREAGYPFIFVKSMGIETNSHQCGTARFGTDPATSVLDPYCRAHDVENLWVVDSSFFPSSAAMNPALTIAAQALRVAEKIVDENSK</sequence>
<protein>
    <submittedName>
        <fullName evidence="7">Putative oxidoreductase</fullName>
    </submittedName>
</protein>
<dbReference type="eggNOG" id="COG2303">
    <property type="taxonomic scope" value="Bacteria"/>
</dbReference>
<accession>I0I4P7</accession>
<keyword evidence="3" id="KW-0274">FAD</keyword>